<dbReference type="Pfam" id="PF13517">
    <property type="entry name" value="FG-GAP_3"/>
    <property type="match status" value="2"/>
</dbReference>
<feature type="transmembrane region" description="Helical" evidence="2">
    <location>
        <begin position="795"/>
        <end position="828"/>
    </location>
</feature>
<dbReference type="SUPFAM" id="SSF69318">
    <property type="entry name" value="Integrin alpha N-terminal domain"/>
    <property type="match status" value="1"/>
</dbReference>
<feature type="transmembrane region" description="Helical" evidence="2">
    <location>
        <begin position="20"/>
        <end position="38"/>
    </location>
</feature>
<evidence type="ECO:0000256" key="1">
    <source>
        <dbReference type="ARBA" id="ARBA00022729"/>
    </source>
</evidence>
<proteinExistence type="predicted"/>
<feature type="transmembrane region" description="Helical" evidence="2">
    <location>
        <begin position="1329"/>
        <end position="1351"/>
    </location>
</feature>
<evidence type="ECO:0000313" key="6">
    <source>
        <dbReference type="EMBL" id="CAF3863377.1"/>
    </source>
</evidence>
<evidence type="ECO:0000313" key="4">
    <source>
        <dbReference type="EMBL" id="CAF1297478.1"/>
    </source>
</evidence>
<feature type="transmembrane region" description="Helical" evidence="2">
    <location>
        <begin position="446"/>
        <end position="464"/>
    </location>
</feature>
<evidence type="ECO:0000313" key="7">
    <source>
        <dbReference type="Proteomes" id="UP000663881"/>
    </source>
</evidence>
<dbReference type="OrthoDB" id="9989107at2759"/>
<protein>
    <submittedName>
        <fullName evidence="5">Uncharacterized protein</fullName>
    </submittedName>
</protein>
<dbReference type="PANTHER" id="PTHR46580:SF2">
    <property type="entry name" value="MAM DOMAIN-CONTAINING PROTEIN"/>
    <property type="match status" value="1"/>
</dbReference>
<evidence type="ECO:0000256" key="2">
    <source>
        <dbReference type="SAM" id="Phobius"/>
    </source>
</evidence>
<evidence type="ECO:0000313" key="3">
    <source>
        <dbReference type="EMBL" id="CAF1165046.1"/>
    </source>
</evidence>
<gene>
    <name evidence="3" type="ORF">IZO911_LOCUS26554</name>
    <name evidence="6" type="ORF">KXQ929_LOCUS20783</name>
    <name evidence="5" type="ORF">OKA104_LOCUS19502</name>
    <name evidence="4" type="ORF">VCS650_LOCUS30855</name>
</gene>
<keyword evidence="2" id="KW-0812">Transmembrane</keyword>
<keyword evidence="1" id="KW-0732">Signal</keyword>
<keyword evidence="2" id="KW-0472">Membrane</keyword>
<feature type="transmembrane region" description="Helical" evidence="2">
    <location>
        <begin position="346"/>
        <end position="372"/>
    </location>
</feature>
<dbReference type="EMBL" id="CAJNOE010000348">
    <property type="protein sequence ID" value="CAF1165046.1"/>
    <property type="molecule type" value="Genomic_DNA"/>
</dbReference>
<dbReference type="Gene3D" id="2.130.10.130">
    <property type="entry name" value="Integrin alpha, N-terminal"/>
    <property type="match status" value="2"/>
</dbReference>
<dbReference type="InterPro" id="IPR013517">
    <property type="entry name" value="FG-GAP"/>
</dbReference>
<dbReference type="Proteomes" id="UP000663891">
    <property type="component" value="Unassembled WGS sequence"/>
</dbReference>
<feature type="transmembrane region" description="Helical" evidence="2">
    <location>
        <begin position="892"/>
        <end position="910"/>
    </location>
</feature>
<reference evidence="5" key="1">
    <citation type="submission" date="2021-02" db="EMBL/GenBank/DDBJ databases">
        <authorList>
            <person name="Nowell W R."/>
        </authorList>
    </citation>
    <scope>NUCLEOTIDE SEQUENCE</scope>
</reference>
<dbReference type="Proteomes" id="UP000663881">
    <property type="component" value="Unassembled WGS sequence"/>
</dbReference>
<comment type="caution">
    <text evidence="5">The sequence shown here is derived from an EMBL/GenBank/DDBJ whole genome shotgun (WGS) entry which is preliminary data.</text>
</comment>
<feature type="transmembrane region" description="Helical" evidence="2">
    <location>
        <begin position="1239"/>
        <end position="1268"/>
    </location>
</feature>
<dbReference type="Proteomes" id="UP000663868">
    <property type="component" value="Unassembled WGS sequence"/>
</dbReference>
<organism evidence="5 7">
    <name type="scientific">Adineta steineri</name>
    <dbReference type="NCBI Taxonomy" id="433720"/>
    <lineage>
        <taxon>Eukaryota</taxon>
        <taxon>Metazoa</taxon>
        <taxon>Spiralia</taxon>
        <taxon>Gnathifera</taxon>
        <taxon>Rotifera</taxon>
        <taxon>Eurotatoria</taxon>
        <taxon>Bdelloidea</taxon>
        <taxon>Adinetida</taxon>
        <taxon>Adinetidae</taxon>
        <taxon>Adineta</taxon>
    </lineage>
</organism>
<name>A0A819CN44_9BILA</name>
<accession>A0A819CN44</accession>
<dbReference type="EMBL" id="CAJOBB010001481">
    <property type="protein sequence ID" value="CAF3863377.1"/>
    <property type="molecule type" value="Genomic_DNA"/>
</dbReference>
<keyword evidence="2" id="KW-1133">Transmembrane helix</keyword>
<dbReference type="PANTHER" id="PTHR46580">
    <property type="entry name" value="SENSOR KINASE-RELATED"/>
    <property type="match status" value="1"/>
</dbReference>
<evidence type="ECO:0000313" key="5">
    <source>
        <dbReference type="EMBL" id="CAF3818244.1"/>
    </source>
</evidence>
<dbReference type="EMBL" id="CAJOAY010001259">
    <property type="protein sequence ID" value="CAF3818244.1"/>
    <property type="molecule type" value="Genomic_DNA"/>
</dbReference>
<dbReference type="EMBL" id="CAJNON010000512">
    <property type="protein sequence ID" value="CAF1297478.1"/>
    <property type="molecule type" value="Genomic_DNA"/>
</dbReference>
<dbReference type="InterPro" id="IPR028994">
    <property type="entry name" value="Integrin_alpha_N"/>
</dbReference>
<sequence>MQTGIEDEHVIKNERRSTRLYLLLLIISIIILAFYYSTASYTQTIIIKSPTLSRYRTLLSYTSLECDCSTIGIKYNEFLSIEPIYHEFCQSKFVFNDWIDYLQILYEQSWNNSDLTDFRRIAFFQFKTLRSFCQLAKETVSNSLELFQQREFVQSKLVFEEQFQAQLNSFIGKFIDSTPKIFLRTLNLIQDMTAQNLLMTGASVSSVLPNILQTTFGDDIIPYSGLMYTFLNGSTCTCSSSTATNCMGPTTVYNDIVSDFQIGCYMLSALLKSTLQPLYNQTWINMISNSSANFEPLNSSMSNSTVETLLSQLFVIQWINTTSYEQYFNNCLPDSCQYSLMEHYSLLNILTLLIGLFGGLSSAFMIISPLIVTKIWPFILKLFIRQRTHVTQSASAEPNATSSSGNSPMGLLSRLKKSLQELNLFKKIPPSQDENILQQERHTTRLYLILFFLALTILILFTSITPQSISVTVPSPSFTDFIQLYAKHSDTLRCPCEQTTIKYRQFISSIKPIYHEICLSDFVSADWINLKYNESSSSKLFTHDFRSQAEYHFQLLSTLCRMANQTIEESLQTFFLTELVTNDVVSQESFQIQIDLIVEQFKRTMPETFQQTVQLIKANLEINQFITPRNTVFYVYSGQTEANLYLDMRSYNWKEKPGCDNIFLEKQECKCYPFSTNECYLSTVIIDDQMEHIPIPGTIQTWFPLQSLFNSTLECFYDAKCLAKITQFINSSVSRTNFTPLELPSSSSLNKQFDYIESLVNVSFIRAWDNESSYHSYFNQCHPNTCQYTYQRRFYHIYMITTIVGSIGGLNVCLRLLTPIIIKFIYYIWMKVLRRQRNVTDDDVTENMPIRLKLGHQFRLIKRHLFELDLFPTIPQSENPIIIRQSRRKTRFYLCFLIIALFILVLYTSLQHDAITVVVKFPSVSQYTELFSRYPRTLKCPCRHIATKYDKFISKIEPQYHQICTSTFVTSKWFEALKGKDMSRLSNGPDFREIVGVQFEIISKLCSLSNETLTVALYAFRQTDYFARQVISPNEFEVSIEALLKQFETTRGHQFMQIIKLIQAVNHGNQLVSVLSSNWKFILRDVDFSSDEISIDSPSLDVLTLSSTYEEDNCSCAIHSNCSRLSNFAFRTSNQPLKQTLPGFRSGCLFLDALLQSSFSCLFNKTCLDLMRTAIYYSRPIPVELFINKTSSESNITIETLLDQLFVVQWVHQASYESFFNVCAPQQCQYSYSTNFNQIYVITTLIAVFGGLTKGLHMVVSCGAWIIVKISDYRKKKRQVTTDIQQSSIIVIDQDNNNIEVASIAEINQIPVSSTNEEIDKHKKQKERAYIVGVSLLLVTMVIIVSIVWVLKRYSEYQSIVSTKRTTTTTISSTLESTSTISNACYMSLKNQFQTYPTGDNPKQVITGDFNKDFILDLAVTNCGSDSFSVMLGSGNGTFRTQKIYSTGNRTCPAGIATADFNNDTFLDLAVTLSATKKIVIFLGVPRKALFSSIPYAFSYNFYAPKPTEIETADLDGDGSFDLVVGSQFPWNSDRSLGIYLNRGNGRQFDHICAYICAELTVNTISVVIGDFDNDGKQNDLSLCSSNNQVVTFSSINFTNTTYNPSVAYNTVFANPLSLIRGKFNDDNFDDLALVSPASDTLQILLAFKIGEFSQQIYLTNTHPTSVARINFNNDSVDDLVVLHCNRTVTVFVGTKIGLFSPTDVSFGIHEETNDQCAQSIKVDDFNRDGRDDLVFVDPGTNTVRVLLNLPCIE</sequence>
<dbReference type="Proteomes" id="UP000663860">
    <property type="component" value="Unassembled WGS sequence"/>
</dbReference>